<comment type="caution">
    <text evidence="1">The sequence shown here is derived from an EMBL/GenBank/DDBJ whole genome shotgun (WGS) entry which is preliminary data.</text>
</comment>
<organism evidence="1 2">
    <name type="scientific">Hexamita inflata</name>
    <dbReference type="NCBI Taxonomy" id="28002"/>
    <lineage>
        <taxon>Eukaryota</taxon>
        <taxon>Metamonada</taxon>
        <taxon>Diplomonadida</taxon>
        <taxon>Hexamitidae</taxon>
        <taxon>Hexamitinae</taxon>
        <taxon>Hexamita</taxon>
    </lineage>
</organism>
<protein>
    <submittedName>
        <fullName evidence="1">Hypothetical_protein</fullName>
    </submittedName>
</protein>
<evidence type="ECO:0000313" key="2">
    <source>
        <dbReference type="Proteomes" id="UP001642409"/>
    </source>
</evidence>
<evidence type="ECO:0000313" key="1">
    <source>
        <dbReference type="EMBL" id="CAL5997919.1"/>
    </source>
</evidence>
<dbReference type="Proteomes" id="UP001642409">
    <property type="component" value="Unassembled WGS sequence"/>
</dbReference>
<sequence>MVIATVIIALQTVTSITELSIFNNEHQCVILLGFWPPAFYSSFVMWKNFIFYQQQQRSTSSKNIVRIPKFALLLKSTFVKNPHSRILGQQLNHFNNISYRILYNDDILELRWSDDQFIDSIDISQLKESYQQITVDGVNKNNINNINEILVKTDFMVIKNCAIDLFLLKSDYYQIVLEECDCIEDFASQFCVNTRGGFSYAFAYPKNIAYEKFAQVVRSRTKMKSRTKYLIQLTYILE</sequence>
<gene>
    <name evidence="1" type="ORF">HINF_LOCUS15482</name>
</gene>
<keyword evidence="2" id="KW-1185">Reference proteome</keyword>
<reference evidence="1 2" key="1">
    <citation type="submission" date="2024-07" db="EMBL/GenBank/DDBJ databases">
        <authorList>
            <person name="Akdeniz Z."/>
        </authorList>
    </citation>
    <scope>NUCLEOTIDE SEQUENCE [LARGE SCALE GENOMIC DNA]</scope>
</reference>
<accession>A0ABP1HMN4</accession>
<proteinExistence type="predicted"/>
<dbReference type="EMBL" id="CAXDID020000037">
    <property type="protein sequence ID" value="CAL5997919.1"/>
    <property type="molecule type" value="Genomic_DNA"/>
</dbReference>
<name>A0ABP1HMN4_9EUKA</name>